<feature type="transmembrane region" description="Helical" evidence="1">
    <location>
        <begin position="6"/>
        <end position="22"/>
    </location>
</feature>
<evidence type="ECO:0000313" key="3">
    <source>
        <dbReference type="Proteomes" id="UP000313312"/>
    </source>
</evidence>
<accession>A0A5C4TLU1</accession>
<dbReference type="AlphaFoldDB" id="A0A5C4TLU1"/>
<sequence>MAIKVLIILFSALLFGNGIYFLKHISTPFLMFKPQKNPLLSKILKISGICLILVALLGFMAALTNSLIMIVITLILGCICCAIPELLIMQFINK</sequence>
<protein>
    <recommendedName>
        <fullName evidence="4">DUF3784 domain-containing protein</fullName>
    </recommendedName>
</protein>
<dbReference type="OMA" id="ADFRINH"/>
<feature type="transmembrane region" description="Helical" evidence="1">
    <location>
        <begin position="67"/>
        <end position="88"/>
    </location>
</feature>
<keyword evidence="1" id="KW-1133">Transmembrane helix</keyword>
<dbReference type="EMBL" id="QFCR01000001">
    <property type="protein sequence ID" value="TNK91161.1"/>
    <property type="molecule type" value="Genomic_DNA"/>
</dbReference>
<evidence type="ECO:0008006" key="4">
    <source>
        <dbReference type="Google" id="ProtNLM"/>
    </source>
</evidence>
<reference evidence="2 3" key="1">
    <citation type="submission" date="2018-05" db="EMBL/GenBank/DDBJ databases">
        <title>Lactobacillus sanfranciscensis Ah4 draft denome sequence.</title>
        <authorList>
            <person name="Zhang G."/>
        </authorList>
    </citation>
    <scope>NUCLEOTIDE SEQUENCE [LARGE SCALE GENOMIC DNA]</scope>
    <source>
        <strain evidence="2 3">Ah4</strain>
    </source>
</reference>
<feature type="transmembrane region" description="Helical" evidence="1">
    <location>
        <begin position="43"/>
        <end position="61"/>
    </location>
</feature>
<evidence type="ECO:0000256" key="1">
    <source>
        <dbReference type="SAM" id="Phobius"/>
    </source>
</evidence>
<dbReference type="Proteomes" id="UP000313312">
    <property type="component" value="Unassembled WGS sequence"/>
</dbReference>
<keyword evidence="1" id="KW-0812">Transmembrane</keyword>
<name>A0A5C4TLU1_FRUSA</name>
<keyword evidence="1" id="KW-0472">Membrane</keyword>
<dbReference type="GeneID" id="93160826"/>
<dbReference type="RefSeq" id="WP_014082188.1">
    <property type="nucleotide sequence ID" value="NZ_BAAAXT010000002.1"/>
</dbReference>
<organism evidence="2 3">
    <name type="scientific">Fructilactobacillus sanfranciscensis</name>
    <name type="common">Lactobacillus sanfranciscensis</name>
    <dbReference type="NCBI Taxonomy" id="1625"/>
    <lineage>
        <taxon>Bacteria</taxon>
        <taxon>Bacillati</taxon>
        <taxon>Bacillota</taxon>
        <taxon>Bacilli</taxon>
        <taxon>Lactobacillales</taxon>
        <taxon>Lactobacillaceae</taxon>
        <taxon>Fructilactobacillus</taxon>
    </lineage>
</organism>
<gene>
    <name evidence="2" type="ORF">DID87_00310</name>
</gene>
<evidence type="ECO:0000313" key="2">
    <source>
        <dbReference type="EMBL" id="TNK91161.1"/>
    </source>
</evidence>
<proteinExistence type="predicted"/>
<comment type="caution">
    <text evidence="2">The sequence shown here is derived from an EMBL/GenBank/DDBJ whole genome shotgun (WGS) entry which is preliminary data.</text>
</comment>